<dbReference type="PROSITE" id="PS00367">
    <property type="entry name" value="BH4_AAA_HYDROXYL_1"/>
    <property type="match status" value="1"/>
</dbReference>
<feature type="domain" description="ACT" evidence="20">
    <location>
        <begin position="94"/>
        <end position="173"/>
    </location>
</feature>
<evidence type="ECO:0000256" key="2">
    <source>
        <dbReference type="ARBA" id="ARBA00004783"/>
    </source>
</evidence>
<dbReference type="Pfam" id="PF01842">
    <property type="entry name" value="ACT"/>
    <property type="match status" value="1"/>
</dbReference>
<dbReference type="InterPro" id="IPR045865">
    <property type="entry name" value="ACT-like_dom_sf"/>
</dbReference>
<dbReference type="PRINTS" id="PR00372">
    <property type="entry name" value="FYWHYDRXLASE"/>
</dbReference>
<keyword evidence="8 15" id="KW-0408">Iron</keyword>
<feature type="binding site" evidence="16">
    <location>
        <position position="366"/>
    </location>
    <ligand>
        <name>L-tryptophan</name>
        <dbReference type="ChEBI" id="CHEBI:57912"/>
    </ligand>
</feature>
<evidence type="ECO:0000256" key="1">
    <source>
        <dbReference type="ARBA" id="ARBA00001954"/>
    </source>
</evidence>
<feature type="binding site" evidence="15">
    <location>
        <position position="378"/>
    </location>
    <ligand>
        <name>Fe cation</name>
        <dbReference type="ChEBI" id="CHEBI:24875"/>
    </ligand>
</feature>
<evidence type="ECO:0000256" key="7">
    <source>
        <dbReference type="ARBA" id="ARBA00023002"/>
    </source>
</evidence>
<evidence type="ECO:0000256" key="13">
    <source>
        <dbReference type="ARBA" id="ARBA00048860"/>
    </source>
</evidence>
<dbReference type="InterPro" id="IPR001273">
    <property type="entry name" value="ArAA_hydroxylase"/>
</dbReference>
<feature type="binding site" evidence="16">
    <location>
        <position position="336"/>
    </location>
    <ligand>
        <name>L-tryptophan</name>
        <dbReference type="ChEBI" id="CHEBI:57912"/>
    </ligand>
</feature>
<dbReference type="InterPro" id="IPR002912">
    <property type="entry name" value="ACT_dom"/>
</dbReference>
<dbReference type="GO" id="GO:0042416">
    <property type="term" value="P:dopamine biosynthetic process"/>
    <property type="evidence" value="ECO:0007669"/>
    <property type="project" value="UniProtKB-ARBA"/>
</dbReference>
<proteinExistence type="inferred from homology"/>
<feature type="binding site" evidence="16">
    <location>
        <position position="437"/>
    </location>
    <ligand>
        <name>L-tryptophan</name>
        <dbReference type="ChEBI" id="CHEBI:57912"/>
    </ligand>
</feature>
<dbReference type="GO" id="GO:0042427">
    <property type="term" value="P:serotonin biosynthetic process"/>
    <property type="evidence" value="ECO:0007669"/>
    <property type="project" value="UniProtKB-KW"/>
</dbReference>
<dbReference type="GO" id="GO:0009072">
    <property type="term" value="P:aromatic amino acid metabolic process"/>
    <property type="evidence" value="ECO:0007669"/>
    <property type="project" value="InterPro"/>
</dbReference>
<evidence type="ECO:0000256" key="3">
    <source>
        <dbReference type="ARBA" id="ARBA00009712"/>
    </source>
</evidence>
<feature type="binding site" evidence="16">
    <location>
        <position position="467"/>
    </location>
    <ligand>
        <name>L-tryptophan</name>
        <dbReference type="ChEBI" id="CHEBI:57912"/>
    </ligand>
</feature>
<evidence type="ECO:0000256" key="17">
    <source>
        <dbReference type="PIRSR" id="PIRSR601273-2"/>
    </source>
</evidence>
<dbReference type="EMBL" id="JAPWDV010000001">
    <property type="protein sequence ID" value="KAJ6225888.1"/>
    <property type="molecule type" value="Genomic_DNA"/>
</dbReference>
<organism evidence="21 22">
    <name type="scientific">Blomia tropicalis</name>
    <name type="common">Mite</name>
    <dbReference type="NCBI Taxonomy" id="40697"/>
    <lineage>
        <taxon>Eukaryota</taxon>
        <taxon>Metazoa</taxon>
        <taxon>Ecdysozoa</taxon>
        <taxon>Arthropoda</taxon>
        <taxon>Chelicerata</taxon>
        <taxon>Arachnida</taxon>
        <taxon>Acari</taxon>
        <taxon>Acariformes</taxon>
        <taxon>Sarcoptiformes</taxon>
        <taxon>Astigmata</taxon>
        <taxon>Glycyphagoidea</taxon>
        <taxon>Echimyopodidae</taxon>
        <taxon>Blomia</taxon>
    </lineage>
</organism>
<dbReference type="GO" id="GO:0005506">
    <property type="term" value="F:iron ion binding"/>
    <property type="evidence" value="ECO:0007669"/>
    <property type="project" value="InterPro"/>
</dbReference>
<reference evidence="21" key="1">
    <citation type="submission" date="2022-12" db="EMBL/GenBank/DDBJ databases">
        <title>Genome assemblies of Blomia tropicalis.</title>
        <authorList>
            <person name="Cui Y."/>
        </authorList>
    </citation>
    <scope>NUCLEOTIDE SEQUENCE</scope>
    <source>
        <tissue evidence="21">Adult mites</tissue>
    </source>
</reference>
<keyword evidence="5" id="KW-0597">Phosphoprotein</keyword>
<evidence type="ECO:0000256" key="8">
    <source>
        <dbReference type="ARBA" id="ARBA00023004"/>
    </source>
</evidence>
<dbReference type="InterPro" id="IPR005963">
    <property type="entry name" value="Trp_5_mOase"/>
</dbReference>
<evidence type="ECO:0000259" key="20">
    <source>
        <dbReference type="PROSITE" id="PS51671"/>
    </source>
</evidence>
<evidence type="ECO:0000256" key="9">
    <source>
        <dbReference type="ARBA" id="ARBA00023033"/>
    </source>
</evidence>
<evidence type="ECO:0000256" key="16">
    <source>
        <dbReference type="PIRSR" id="PIRSR601273-1"/>
    </source>
</evidence>
<dbReference type="NCBIfam" id="TIGR01270">
    <property type="entry name" value="Trp_5_monoox"/>
    <property type="match status" value="1"/>
</dbReference>
<evidence type="ECO:0000256" key="12">
    <source>
        <dbReference type="ARBA" id="ARBA00042662"/>
    </source>
</evidence>
<dbReference type="GO" id="GO:0043005">
    <property type="term" value="C:neuron projection"/>
    <property type="evidence" value="ECO:0007669"/>
    <property type="project" value="TreeGrafter"/>
</dbReference>
<dbReference type="InterPro" id="IPR019774">
    <property type="entry name" value="Aromatic-AA_hydroxylase_C"/>
</dbReference>
<dbReference type="PIRSF" id="PIRSF000336">
    <property type="entry name" value="TH"/>
    <property type="match status" value="1"/>
</dbReference>
<feature type="binding site" evidence="15">
    <location>
        <position position="418"/>
    </location>
    <ligand>
        <name>Fe cation</name>
        <dbReference type="ChEBI" id="CHEBI:24875"/>
    </ligand>
</feature>
<comment type="caution">
    <text evidence="21">The sequence shown here is derived from an EMBL/GenBank/DDBJ whole genome shotgun (WGS) entry which is preliminary data.</text>
</comment>
<dbReference type="InterPro" id="IPR018301">
    <property type="entry name" value="ArAA_hydroxylase_Fe/CU_BS"/>
</dbReference>
<feature type="region of interest" description="Disordered" evidence="18">
    <location>
        <begin position="62"/>
        <end position="90"/>
    </location>
</feature>
<evidence type="ECO:0000256" key="14">
    <source>
        <dbReference type="ARBA" id="ARBA00062416"/>
    </source>
</evidence>
<dbReference type="PROSITE" id="PS51671">
    <property type="entry name" value="ACT"/>
    <property type="match status" value="1"/>
</dbReference>
<dbReference type="PROSITE" id="PS51410">
    <property type="entry name" value="BH4_AAA_HYDROXYL_2"/>
    <property type="match status" value="1"/>
</dbReference>
<dbReference type="OMA" id="DMPWFPR"/>
<comment type="subunit">
    <text evidence="14">Interacts with DNAJC12.</text>
</comment>
<dbReference type="AlphaFoldDB" id="A0A9Q0MH37"/>
<name>A0A9Q0MH37_BLOTA</name>
<keyword evidence="9" id="KW-0503">Monooxygenase</keyword>
<dbReference type="GO" id="GO:0048066">
    <property type="term" value="P:developmental pigmentation"/>
    <property type="evidence" value="ECO:0007669"/>
    <property type="project" value="UniProtKB-ARBA"/>
</dbReference>
<accession>A0A9Q0MH37</accession>
<comment type="catalytic activity">
    <reaction evidence="13">
        <text>(6R)-L-erythro-5,6,7,8-tetrahydrobiopterin + L-tryptophan + O2 = 5-hydroxy-L-tryptophan + (4aS,6R)-4a-hydroxy-L-erythro-5,6,7,8-tetrahydrobiopterin</text>
        <dbReference type="Rhea" id="RHEA:16709"/>
        <dbReference type="ChEBI" id="CHEBI:15379"/>
        <dbReference type="ChEBI" id="CHEBI:15642"/>
        <dbReference type="ChEBI" id="CHEBI:57912"/>
        <dbReference type="ChEBI" id="CHEBI:58266"/>
        <dbReference type="ChEBI" id="CHEBI:59560"/>
        <dbReference type="EC" id="1.14.16.4"/>
    </reaction>
</comment>
<evidence type="ECO:0000313" key="21">
    <source>
        <dbReference type="EMBL" id="KAJ6225888.1"/>
    </source>
</evidence>
<dbReference type="OrthoDB" id="983542at2759"/>
<dbReference type="InterPro" id="IPR036951">
    <property type="entry name" value="ArAA_hydroxylase_sf"/>
</dbReference>
<feature type="binding site" evidence="16">
    <location>
        <position position="358"/>
    </location>
    <ligand>
        <name>L-tryptophan</name>
        <dbReference type="ChEBI" id="CHEBI:57912"/>
    </ligand>
</feature>
<dbReference type="SUPFAM" id="SSF56534">
    <property type="entry name" value="Aromatic aminoacid monoxygenases, catalytic and oligomerization domains"/>
    <property type="match status" value="1"/>
</dbReference>
<dbReference type="InterPro" id="IPR036329">
    <property type="entry name" value="Aro-AA_hydroxylase_C_sf"/>
</dbReference>
<keyword evidence="7" id="KW-0560">Oxidoreductase</keyword>
<evidence type="ECO:0000256" key="11">
    <source>
        <dbReference type="ARBA" id="ARBA00040889"/>
    </source>
</evidence>
<evidence type="ECO:0000256" key="10">
    <source>
        <dbReference type="ARBA" id="ARBA00023094"/>
    </source>
</evidence>
<evidence type="ECO:0000313" key="22">
    <source>
        <dbReference type="Proteomes" id="UP001142055"/>
    </source>
</evidence>
<evidence type="ECO:0000256" key="6">
    <source>
        <dbReference type="ARBA" id="ARBA00022723"/>
    </source>
</evidence>
<comment type="pathway">
    <text evidence="2">Aromatic compound metabolism; serotonin biosynthesis; serotonin from L-tryptophan: step 1/2.</text>
</comment>
<evidence type="ECO:0000256" key="18">
    <source>
        <dbReference type="SAM" id="MobiDB-lite"/>
    </source>
</evidence>
<evidence type="ECO:0000259" key="19">
    <source>
        <dbReference type="PROSITE" id="PS51410"/>
    </source>
</evidence>
<dbReference type="PANTHER" id="PTHR11473">
    <property type="entry name" value="AROMATIC AMINO ACID HYDROXYLASE"/>
    <property type="match status" value="1"/>
</dbReference>
<keyword evidence="10" id="KW-0724">Serotonin biosynthesis</keyword>
<feature type="compositionally biased region" description="Low complexity" evidence="18">
    <location>
        <begin position="65"/>
        <end position="87"/>
    </location>
</feature>
<dbReference type="Proteomes" id="UP001142055">
    <property type="component" value="Chromosome 1"/>
</dbReference>
<dbReference type="FunFam" id="1.10.800.10:FF:000004">
    <property type="entry name" value="Tyrosine 3-monooxygenase"/>
    <property type="match status" value="1"/>
</dbReference>
<keyword evidence="22" id="KW-1185">Reference proteome</keyword>
<dbReference type="Pfam" id="PF00351">
    <property type="entry name" value="Biopterin_H"/>
    <property type="match status" value="1"/>
</dbReference>
<gene>
    <name evidence="21" type="ORF">RDWZM_004433</name>
</gene>
<dbReference type="SUPFAM" id="SSF55021">
    <property type="entry name" value="ACT-like"/>
    <property type="match status" value="1"/>
</dbReference>
<evidence type="ECO:0000256" key="4">
    <source>
        <dbReference type="ARBA" id="ARBA00012002"/>
    </source>
</evidence>
<comment type="cofactor">
    <cofactor evidence="1 17">
        <name>Fe(2+)</name>
        <dbReference type="ChEBI" id="CHEBI:29033"/>
    </cofactor>
</comment>
<dbReference type="EC" id="1.14.16.4" evidence="4"/>
<comment type="similarity">
    <text evidence="3">Belongs to the biopterin-dependent aromatic amino acid hydroxylase family.</text>
</comment>
<feature type="region of interest" description="Disordered" evidence="18">
    <location>
        <begin position="542"/>
        <end position="562"/>
    </location>
</feature>
<protein>
    <recommendedName>
        <fullName evidence="11">Tryptophan 5-hydroxylase 2</fullName>
        <ecNumber evidence="4">1.14.16.4</ecNumber>
    </recommendedName>
    <alternativeName>
        <fullName evidence="12">Tryptophan 5-monooxygenase 2</fullName>
    </alternativeName>
</protein>
<evidence type="ECO:0000256" key="5">
    <source>
        <dbReference type="ARBA" id="ARBA00022553"/>
    </source>
</evidence>
<dbReference type="GO" id="GO:0004510">
    <property type="term" value="F:tryptophan 5-monooxygenase activity"/>
    <property type="evidence" value="ECO:0007669"/>
    <property type="project" value="UniProtKB-EC"/>
</dbReference>
<feature type="binding site" evidence="15">
    <location>
        <position position="373"/>
    </location>
    <ligand>
        <name>Fe cation</name>
        <dbReference type="ChEBI" id="CHEBI:24875"/>
    </ligand>
</feature>
<keyword evidence="6 15" id="KW-0479">Metal-binding</keyword>
<dbReference type="PANTHER" id="PTHR11473:SF16">
    <property type="entry name" value="TRYPTOPHAN 5-HYDROXYLASE 2"/>
    <property type="match status" value="1"/>
</dbReference>
<sequence>MAHLRRIHFQSRKCCSTVSVASMPDFSDNYFEELKKKIRFITEDHSKVSPIKEEKISIPLKPNKEISNIQSSSSTTNQTTENGGTSNDSANNNAIIFSLKNQVTGLVRALRIFQEFNINVRHIESRKSRRKTSQYEIYVDIDCDDKEKMNVLLHHLRHEVDCSTFEEFERIESSPKSKEFPQRITPSILTSQSSFDKGDLIGDNGMPWFPKRISDIDLSANRVLMYGAELDADHPGFKDPIYRKRRKFFTDLAMNYKHGRPIPRVNYTAEEIKTWGVIFSELKALYDKHACKEFNENFALLEKYCGYRADNIPQLEDVSQFLKQQTGFQLRPVAGYLSSRDFLAGLAFRVFHCTQYIRHSSDPFYTPEPDCCHELLGHCALLADQSFAQFSQEIGLASLGANDEEVDKLGTCYFFTIEFGLCKQQNELKVYGAGLLSSVAELKHSVSGSAHIIAFDPILTCQQEPMITTFQQVYFLTDTFTDAKEQMREFAKTIKRPFGVRYNPYTQSVEILSNTRKIMDLVSELKGDLCIVTNALEKIKEDNDNNETQQDTTELPDGDPVFGDTRISDQTQIDEIISTMKDIQSLNGNDN</sequence>
<evidence type="ECO:0000256" key="15">
    <source>
        <dbReference type="PIRSR" id="PIRSR000336-1"/>
    </source>
</evidence>
<dbReference type="InterPro" id="IPR019773">
    <property type="entry name" value="Tyrosine_3-monooxygenase-like"/>
</dbReference>
<dbReference type="Gene3D" id="1.10.800.10">
    <property type="entry name" value="Aromatic amino acid hydroxylase"/>
    <property type="match status" value="1"/>
</dbReference>
<feature type="domain" description="Biopterin-dependent aromatic amino acid hydroxylase family profile" evidence="19">
    <location>
        <begin position="192"/>
        <end position="540"/>
    </location>
</feature>